<comment type="caution">
    <text evidence="2">The sequence shown here is derived from an EMBL/GenBank/DDBJ whole genome shotgun (WGS) entry which is preliminary data.</text>
</comment>
<proteinExistence type="predicted"/>
<accession>A0ABW8MWF0</accession>
<dbReference type="EMBL" id="JBIYDN010000042">
    <property type="protein sequence ID" value="MFK4448039.1"/>
    <property type="molecule type" value="Genomic_DNA"/>
</dbReference>
<organism evidence="2 3">
    <name type="scientific">Caballeronia udeis</name>
    <dbReference type="NCBI Taxonomy" id="1232866"/>
    <lineage>
        <taxon>Bacteria</taxon>
        <taxon>Pseudomonadati</taxon>
        <taxon>Pseudomonadota</taxon>
        <taxon>Betaproteobacteria</taxon>
        <taxon>Burkholderiales</taxon>
        <taxon>Burkholderiaceae</taxon>
        <taxon>Caballeronia</taxon>
    </lineage>
</organism>
<dbReference type="Proteomes" id="UP001620514">
    <property type="component" value="Unassembled WGS sequence"/>
</dbReference>
<sequence length="123" mass="13759">MRTKIKNMLNLTINQASKRIALAWFIAHLSSHAEFVNAKAPAVDCEALGRFANLSLTNRLIGVPYQPTAVNIYIDTPYSPDRTTQSSKGAIFHEAYEENSLHKTPQAFGAEIKQHCLRGEFLK</sequence>
<gene>
    <name evidence="2" type="ORF">ABH943_008082</name>
</gene>
<dbReference type="RefSeq" id="WP_404614048.1">
    <property type="nucleotide sequence ID" value="NZ_JBIYDN010000042.1"/>
</dbReference>
<evidence type="ECO:0000256" key="1">
    <source>
        <dbReference type="SAM" id="SignalP"/>
    </source>
</evidence>
<reference evidence="2 3" key="2">
    <citation type="submission" date="2024-11" db="EMBL/GenBank/DDBJ databases">
        <title>Using genomics to understand microbial adaptation to soil warming.</title>
        <authorList>
            <person name="Deangelis K.M. PhD."/>
        </authorList>
    </citation>
    <scope>NUCLEOTIDE SEQUENCE [LARGE SCALE GENOMIC DNA]</scope>
    <source>
        <strain evidence="2 3">GAS97</strain>
    </source>
</reference>
<evidence type="ECO:0000313" key="3">
    <source>
        <dbReference type="Proteomes" id="UP001620514"/>
    </source>
</evidence>
<protein>
    <submittedName>
        <fullName evidence="2">Uncharacterized protein</fullName>
    </submittedName>
</protein>
<keyword evidence="1" id="KW-0732">Signal</keyword>
<name>A0ABW8MWF0_9BURK</name>
<feature type="signal peptide" evidence="1">
    <location>
        <begin position="1"/>
        <end position="33"/>
    </location>
</feature>
<feature type="chain" id="PRO_5047071224" evidence="1">
    <location>
        <begin position="34"/>
        <end position="123"/>
    </location>
</feature>
<evidence type="ECO:0000313" key="2">
    <source>
        <dbReference type="EMBL" id="MFK4448039.1"/>
    </source>
</evidence>
<keyword evidence="3" id="KW-1185">Reference proteome</keyword>
<reference evidence="2 3" key="1">
    <citation type="submission" date="2024-10" db="EMBL/GenBank/DDBJ databases">
        <authorList>
            <person name="Deangelis K."/>
            <person name="Huntemann M."/>
            <person name="Clum A."/>
            <person name="Wang J."/>
            <person name="Palaniappan K."/>
            <person name="Ritter S."/>
            <person name="Chen I.-M."/>
            <person name="Stamatis D."/>
            <person name="Reddy T."/>
            <person name="O'Malley R."/>
            <person name="Daum C."/>
            <person name="Ng V."/>
            <person name="Ivanova N."/>
            <person name="Kyrpides N."/>
            <person name="Woyke T."/>
        </authorList>
    </citation>
    <scope>NUCLEOTIDE SEQUENCE [LARGE SCALE GENOMIC DNA]</scope>
    <source>
        <strain evidence="2 3">GAS97</strain>
    </source>
</reference>